<organism evidence="2 3">
    <name type="scientific">Arthrobacter hankyongi</name>
    <dbReference type="NCBI Taxonomy" id="2904801"/>
    <lineage>
        <taxon>Bacteria</taxon>
        <taxon>Bacillati</taxon>
        <taxon>Actinomycetota</taxon>
        <taxon>Actinomycetes</taxon>
        <taxon>Micrococcales</taxon>
        <taxon>Micrococcaceae</taxon>
        <taxon>Arthrobacter</taxon>
    </lineage>
</organism>
<keyword evidence="1" id="KW-1133">Transmembrane helix</keyword>
<dbReference type="EMBL" id="JAKLTQ010000025">
    <property type="protein sequence ID" value="MCG2624459.1"/>
    <property type="molecule type" value="Genomic_DNA"/>
</dbReference>
<keyword evidence="1" id="KW-0812">Transmembrane</keyword>
<dbReference type="InterPro" id="IPR018750">
    <property type="entry name" value="DUF2306_membrane"/>
</dbReference>
<feature type="transmembrane region" description="Helical" evidence="1">
    <location>
        <begin position="191"/>
        <end position="212"/>
    </location>
</feature>
<name>A0ABS9LCQ4_9MICC</name>
<comment type="caution">
    <text evidence="2">The sequence shown here is derived from an EMBL/GenBank/DDBJ whole genome shotgun (WGS) entry which is preliminary data.</text>
</comment>
<feature type="transmembrane region" description="Helical" evidence="1">
    <location>
        <begin position="61"/>
        <end position="82"/>
    </location>
</feature>
<evidence type="ECO:0000256" key="1">
    <source>
        <dbReference type="SAM" id="Phobius"/>
    </source>
</evidence>
<keyword evidence="1" id="KW-0472">Membrane</keyword>
<proteinExistence type="predicted"/>
<feature type="transmembrane region" description="Helical" evidence="1">
    <location>
        <begin position="128"/>
        <end position="149"/>
    </location>
</feature>
<evidence type="ECO:0000313" key="3">
    <source>
        <dbReference type="Proteomes" id="UP001165368"/>
    </source>
</evidence>
<keyword evidence="3" id="KW-1185">Reference proteome</keyword>
<accession>A0ABS9LCQ4</accession>
<feature type="transmembrane region" description="Helical" evidence="1">
    <location>
        <begin position="19"/>
        <end position="41"/>
    </location>
</feature>
<protein>
    <submittedName>
        <fullName evidence="2">DUF2306 domain-containing protein</fullName>
    </submittedName>
</protein>
<sequence length="238" mass="25154">MTTTTVGAVPAARRPRGQWLAPAGLILLSLVPLIQGALRLGELTGGAPVTPDNARFFDSPIPVLVHIPSVTVYCLLGALQFVPSLRGRRGWHRIAGRLLVPAGLLAALTGLWMAAFYDLPPFDGQLMLILRLVFGSAMVASIVLGLVAVRRRDFARHGAWMARGYAIGLGAGTMVPVSAAWILLVGPAGELVRAVHMGAAWVINLAVAEYFIHRRSRAFARASGAAERSAAAQAGVAR</sequence>
<feature type="transmembrane region" description="Helical" evidence="1">
    <location>
        <begin position="161"/>
        <end position="185"/>
    </location>
</feature>
<dbReference type="Proteomes" id="UP001165368">
    <property type="component" value="Unassembled WGS sequence"/>
</dbReference>
<feature type="transmembrane region" description="Helical" evidence="1">
    <location>
        <begin position="94"/>
        <end position="116"/>
    </location>
</feature>
<reference evidence="2" key="1">
    <citation type="submission" date="2022-01" db="EMBL/GenBank/DDBJ databases">
        <authorList>
            <person name="Jo J.-H."/>
            <person name="Im W.-T."/>
        </authorList>
    </citation>
    <scope>NUCLEOTIDE SEQUENCE</scope>
    <source>
        <strain evidence="2">I2-34</strain>
    </source>
</reference>
<dbReference type="Pfam" id="PF10067">
    <property type="entry name" value="DUF2306"/>
    <property type="match status" value="1"/>
</dbReference>
<evidence type="ECO:0000313" key="2">
    <source>
        <dbReference type="EMBL" id="MCG2624459.1"/>
    </source>
</evidence>
<gene>
    <name evidence="2" type="ORF">LVY72_21455</name>
</gene>
<dbReference type="RefSeq" id="WP_237826372.1">
    <property type="nucleotide sequence ID" value="NZ_JAKLTQ010000025.1"/>
</dbReference>